<dbReference type="PANTHER" id="PTHR43794:SF11">
    <property type="entry name" value="AMIDOHYDROLASE-RELATED DOMAIN-CONTAINING PROTEIN"/>
    <property type="match status" value="1"/>
</dbReference>
<organism evidence="3 4">
    <name type="scientific">Nocardia camponoti</name>
    <dbReference type="NCBI Taxonomy" id="1616106"/>
    <lineage>
        <taxon>Bacteria</taxon>
        <taxon>Bacillati</taxon>
        <taxon>Actinomycetota</taxon>
        <taxon>Actinomycetes</taxon>
        <taxon>Mycobacteriales</taxon>
        <taxon>Nocardiaceae</taxon>
        <taxon>Nocardia</taxon>
    </lineage>
</organism>
<dbReference type="InterPro" id="IPR050287">
    <property type="entry name" value="MTA/SAH_deaminase"/>
</dbReference>
<dbReference type="RefSeq" id="WP_188830366.1">
    <property type="nucleotide sequence ID" value="NZ_BMMW01000004.1"/>
</dbReference>
<name>A0A917QP58_9NOCA</name>
<dbReference type="SUPFAM" id="SSF51338">
    <property type="entry name" value="Composite domain of metallo-dependent hydrolases"/>
    <property type="match status" value="2"/>
</dbReference>
<dbReference type="Gene3D" id="3.20.20.140">
    <property type="entry name" value="Metal-dependent hydrolases"/>
    <property type="match status" value="1"/>
</dbReference>
<dbReference type="NCBIfam" id="NF004801">
    <property type="entry name" value="PRK06151.1"/>
    <property type="match status" value="1"/>
</dbReference>
<sequence>MKCLRAEHVLGFRDGGHAFLRDGQVVVDGTRIVSVGQRADGDFTEVIELGDVLLMPGLIDLDALTDIDHALIDSFQPASLGLGLQWSREYAESRRSAVFSADERAFIREFGFVQLLLHGVTTAMPIASEVHSDWAETYADAVAMAQAAQRLGLRVYLGPAYRAGVNVVDADGTRSIYWQPELGEAGLADATRFLDWADQQDSDLIHGVLLPCRIETLTEPLMRATAKLAAERNVVVRLHALQGLLERDFVLAEHGMPPLALLAETGLLGPNLLIPHGVYLDSNPLVDASTDDDLATIVDSGAAVIHCPLTSARYGSALDSFGRYQAAGVRLCLGTDSFPPDLIRGIDTGVNIAKVVGHRLDAATYADYLTAATIGGANALGRPDLGRIEPGATADLVAFRLNDPRTGVHDDPLRTLCMNASARETDFVMVAGRIVVRDSTIAGIDLPAMMTRAQSLFTRMREAYSGRDYQSRPTAELFPPSFPDL</sequence>
<dbReference type="Proteomes" id="UP000612956">
    <property type="component" value="Unassembled WGS sequence"/>
</dbReference>
<evidence type="ECO:0000256" key="1">
    <source>
        <dbReference type="ARBA" id="ARBA00022801"/>
    </source>
</evidence>
<comment type="caution">
    <text evidence="3">The sequence shown here is derived from an EMBL/GenBank/DDBJ whole genome shotgun (WGS) entry which is preliminary data.</text>
</comment>
<dbReference type="Gene3D" id="2.30.40.10">
    <property type="entry name" value="Urease, subunit C, domain 1"/>
    <property type="match status" value="1"/>
</dbReference>
<dbReference type="SUPFAM" id="SSF51556">
    <property type="entry name" value="Metallo-dependent hydrolases"/>
    <property type="match status" value="1"/>
</dbReference>
<dbReference type="GO" id="GO:0016810">
    <property type="term" value="F:hydrolase activity, acting on carbon-nitrogen (but not peptide) bonds"/>
    <property type="evidence" value="ECO:0007669"/>
    <property type="project" value="InterPro"/>
</dbReference>
<evidence type="ECO:0000259" key="2">
    <source>
        <dbReference type="Pfam" id="PF01979"/>
    </source>
</evidence>
<reference evidence="3" key="2">
    <citation type="submission" date="2020-09" db="EMBL/GenBank/DDBJ databases">
        <authorList>
            <person name="Sun Q."/>
            <person name="Zhou Y."/>
        </authorList>
    </citation>
    <scope>NUCLEOTIDE SEQUENCE</scope>
    <source>
        <strain evidence="3">CGMCC 4.7278</strain>
    </source>
</reference>
<evidence type="ECO:0000313" key="4">
    <source>
        <dbReference type="Proteomes" id="UP000612956"/>
    </source>
</evidence>
<accession>A0A917QP58</accession>
<reference evidence="3" key="1">
    <citation type="journal article" date="2014" name="Int. J. Syst. Evol. Microbiol.">
        <title>Complete genome sequence of Corynebacterium casei LMG S-19264T (=DSM 44701T), isolated from a smear-ripened cheese.</title>
        <authorList>
            <consortium name="US DOE Joint Genome Institute (JGI-PGF)"/>
            <person name="Walter F."/>
            <person name="Albersmeier A."/>
            <person name="Kalinowski J."/>
            <person name="Ruckert C."/>
        </authorList>
    </citation>
    <scope>NUCLEOTIDE SEQUENCE</scope>
    <source>
        <strain evidence="3">CGMCC 4.7278</strain>
    </source>
</reference>
<dbReference type="AlphaFoldDB" id="A0A917QP58"/>
<dbReference type="Pfam" id="PF01979">
    <property type="entry name" value="Amidohydro_1"/>
    <property type="match status" value="1"/>
</dbReference>
<keyword evidence="1" id="KW-0378">Hydrolase</keyword>
<keyword evidence="4" id="KW-1185">Reference proteome</keyword>
<protein>
    <submittedName>
        <fullName evidence="3">Ethylammeline chlorohydrolase</fullName>
    </submittedName>
</protein>
<evidence type="ECO:0000313" key="3">
    <source>
        <dbReference type="EMBL" id="GGK61879.1"/>
    </source>
</evidence>
<dbReference type="InterPro" id="IPR032466">
    <property type="entry name" value="Metal_Hydrolase"/>
</dbReference>
<dbReference type="EMBL" id="BMMW01000004">
    <property type="protein sequence ID" value="GGK61879.1"/>
    <property type="molecule type" value="Genomic_DNA"/>
</dbReference>
<dbReference type="InterPro" id="IPR006680">
    <property type="entry name" value="Amidohydro-rel"/>
</dbReference>
<gene>
    <name evidence="3" type="ORF">GCM10011591_37710</name>
</gene>
<proteinExistence type="predicted"/>
<dbReference type="PANTHER" id="PTHR43794">
    <property type="entry name" value="AMINOHYDROLASE SSNA-RELATED"/>
    <property type="match status" value="1"/>
</dbReference>
<dbReference type="InterPro" id="IPR011059">
    <property type="entry name" value="Metal-dep_hydrolase_composite"/>
</dbReference>
<feature type="domain" description="Amidohydrolase-related" evidence="2">
    <location>
        <begin position="99"/>
        <end position="435"/>
    </location>
</feature>